<sequence>MVVPTYQDFLLPLLRIAGDEQEHLLSQTVEFLANQFNLNEEDRKELLPSGRQTKLANRIGWAVTYLKKAKLLESGKRGTFYISSRGKEVLESQPNSIDRSFLERFTEFQEFQNIRSSDGVKLDILVIEDIDQTPEENFEISYQKLKKELGEKLLEQIKNCSPKFFEKLVVDLLLAMGYGGSRKDAGEAVGKSGDGGIDGIIKEDNLGLDLIYIQAKRWEHSVGRPSVQAFAGSLEGMKARKGVMITTSQFTKEAKEYVKIIEKRIILIDGDKLTQLMIDFGVGVSEIQTYTLQKIDSDYFDEDI</sequence>
<name>A0A926UWN1_9CYAN</name>
<evidence type="ECO:0000313" key="3">
    <source>
        <dbReference type="EMBL" id="MBD2152429.1"/>
    </source>
</evidence>
<dbReference type="InterPro" id="IPR007560">
    <property type="entry name" value="Restrct_endonuc_IV_Mrr"/>
</dbReference>
<dbReference type="Gene3D" id="3.40.1350.10">
    <property type="match status" value="1"/>
</dbReference>
<dbReference type="Proteomes" id="UP000631421">
    <property type="component" value="Unassembled WGS sequence"/>
</dbReference>
<dbReference type="AlphaFoldDB" id="A0A926UWN1"/>
<keyword evidence="3" id="KW-0255">Endonuclease</keyword>
<evidence type="ECO:0000259" key="1">
    <source>
        <dbReference type="Pfam" id="PF04471"/>
    </source>
</evidence>
<evidence type="ECO:0000259" key="2">
    <source>
        <dbReference type="Pfam" id="PF14338"/>
    </source>
</evidence>
<accession>A0A926UWN1</accession>
<keyword evidence="4" id="KW-1185">Reference proteome</keyword>
<feature type="domain" description="Restriction endonuclease type IV Mrr" evidence="1">
    <location>
        <begin position="157"/>
        <end position="277"/>
    </location>
</feature>
<dbReference type="RefSeq" id="WP_190352899.1">
    <property type="nucleotide sequence ID" value="NZ_JACJPY010000104.1"/>
</dbReference>
<proteinExistence type="predicted"/>
<reference evidence="3" key="1">
    <citation type="journal article" date="2015" name="ISME J.">
        <title>Draft Genome Sequence of Streptomyces incarnatus NRRL8089, which Produces the Nucleoside Antibiotic Sinefungin.</title>
        <authorList>
            <person name="Oshima K."/>
            <person name="Hattori M."/>
            <person name="Shimizu H."/>
            <person name="Fukuda K."/>
            <person name="Nemoto M."/>
            <person name="Inagaki K."/>
            <person name="Tamura T."/>
        </authorList>
    </citation>
    <scope>NUCLEOTIDE SEQUENCE</scope>
    <source>
        <strain evidence="3">FACHB-1277</strain>
    </source>
</reference>
<gene>
    <name evidence="3" type="ORF">H6F44_20245</name>
</gene>
<dbReference type="PANTHER" id="PTHR30015">
    <property type="entry name" value="MRR RESTRICTION SYSTEM PROTEIN"/>
    <property type="match status" value="1"/>
</dbReference>
<dbReference type="GO" id="GO:0009307">
    <property type="term" value="P:DNA restriction-modification system"/>
    <property type="evidence" value="ECO:0007669"/>
    <property type="project" value="InterPro"/>
</dbReference>
<dbReference type="EMBL" id="JACJPY010000104">
    <property type="protein sequence ID" value="MBD2152429.1"/>
    <property type="molecule type" value="Genomic_DNA"/>
</dbReference>
<dbReference type="PANTHER" id="PTHR30015:SF7">
    <property type="entry name" value="TYPE IV METHYL-DIRECTED RESTRICTION ENZYME ECOKMRR"/>
    <property type="match status" value="1"/>
</dbReference>
<organism evidence="3 4">
    <name type="scientific">Pseudanabaena cinerea FACHB-1277</name>
    <dbReference type="NCBI Taxonomy" id="2949581"/>
    <lineage>
        <taxon>Bacteria</taxon>
        <taxon>Bacillati</taxon>
        <taxon>Cyanobacteriota</taxon>
        <taxon>Cyanophyceae</taxon>
        <taxon>Pseudanabaenales</taxon>
        <taxon>Pseudanabaenaceae</taxon>
        <taxon>Pseudanabaena</taxon>
        <taxon>Pseudanabaena cinerea</taxon>
    </lineage>
</organism>
<feature type="domain" description="Restriction system protein Mrr-like N-terminal" evidence="2">
    <location>
        <begin position="6"/>
        <end position="91"/>
    </location>
</feature>
<comment type="caution">
    <text evidence="3">The sequence shown here is derived from an EMBL/GenBank/DDBJ whole genome shotgun (WGS) entry which is preliminary data.</text>
</comment>
<dbReference type="Pfam" id="PF14338">
    <property type="entry name" value="Mrr_N"/>
    <property type="match status" value="1"/>
</dbReference>
<keyword evidence="3" id="KW-0540">Nuclease</keyword>
<keyword evidence="3" id="KW-0378">Hydrolase</keyword>
<dbReference type="InterPro" id="IPR011335">
    <property type="entry name" value="Restrct_endonuc-II-like"/>
</dbReference>
<dbReference type="InterPro" id="IPR025745">
    <property type="entry name" value="Mrr-like_N_dom"/>
</dbReference>
<dbReference type="GO" id="GO:0003677">
    <property type="term" value="F:DNA binding"/>
    <property type="evidence" value="ECO:0007669"/>
    <property type="project" value="InterPro"/>
</dbReference>
<reference evidence="3" key="2">
    <citation type="submission" date="2020-08" db="EMBL/GenBank/DDBJ databases">
        <authorList>
            <person name="Chen M."/>
            <person name="Teng W."/>
            <person name="Zhao L."/>
            <person name="Hu C."/>
            <person name="Zhou Y."/>
            <person name="Han B."/>
            <person name="Song L."/>
            <person name="Shu W."/>
        </authorList>
    </citation>
    <scope>NUCLEOTIDE SEQUENCE</scope>
    <source>
        <strain evidence="3">FACHB-1277</strain>
    </source>
</reference>
<dbReference type="InterPro" id="IPR052906">
    <property type="entry name" value="Type_IV_Methyl-Rstrct_Enzyme"/>
</dbReference>
<evidence type="ECO:0000313" key="4">
    <source>
        <dbReference type="Proteomes" id="UP000631421"/>
    </source>
</evidence>
<dbReference type="InterPro" id="IPR011856">
    <property type="entry name" value="tRNA_endonuc-like_dom_sf"/>
</dbReference>
<dbReference type="Pfam" id="PF04471">
    <property type="entry name" value="Mrr_cat"/>
    <property type="match status" value="1"/>
</dbReference>
<dbReference type="GO" id="GO:0015666">
    <property type="term" value="F:restriction endodeoxyribonuclease activity"/>
    <property type="evidence" value="ECO:0007669"/>
    <property type="project" value="TreeGrafter"/>
</dbReference>
<dbReference type="SUPFAM" id="SSF52980">
    <property type="entry name" value="Restriction endonuclease-like"/>
    <property type="match status" value="1"/>
</dbReference>
<protein>
    <submittedName>
        <fullName evidence="3">Restriction endonuclease</fullName>
    </submittedName>
</protein>